<reference evidence="1" key="1">
    <citation type="submission" date="2019-03" db="EMBL/GenBank/DDBJ databases">
        <title>Single cell metagenomics reveals metabolic interactions within the superorganism composed of flagellate Streblomastix strix and complex community of Bacteroidetes bacteria on its surface.</title>
        <authorList>
            <person name="Treitli S.C."/>
            <person name="Kolisko M."/>
            <person name="Husnik F."/>
            <person name="Keeling P."/>
            <person name="Hampl V."/>
        </authorList>
    </citation>
    <scope>NUCLEOTIDE SEQUENCE</scope>
    <source>
        <strain evidence="1">STM</strain>
    </source>
</reference>
<dbReference type="EMBL" id="SNRY01004364">
    <property type="protein sequence ID" value="KAA6317910.1"/>
    <property type="molecule type" value="Genomic_DNA"/>
</dbReference>
<proteinExistence type="predicted"/>
<feature type="non-terminal residue" evidence="1">
    <location>
        <position position="1"/>
    </location>
</feature>
<accession>A0A5J4QA37</accession>
<evidence type="ECO:0008006" key="2">
    <source>
        <dbReference type="Google" id="ProtNLM"/>
    </source>
</evidence>
<organism evidence="1">
    <name type="scientific">termite gut metagenome</name>
    <dbReference type="NCBI Taxonomy" id="433724"/>
    <lineage>
        <taxon>unclassified sequences</taxon>
        <taxon>metagenomes</taxon>
        <taxon>organismal metagenomes</taxon>
    </lineage>
</organism>
<evidence type="ECO:0000313" key="1">
    <source>
        <dbReference type="EMBL" id="KAA6317910.1"/>
    </source>
</evidence>
<sequence>RSGIDFGNILDLVPIERGTSARLTKLKIIGSKRTLTIGKELEIRRILSSSHLYSSAFVIDKTGITNGIPQGFILTGAGWGHGVGLCQIGAAVMGEQGYAYNDILLHYYTGAYIDKLW</sequence>
<name>A0A5J4QA37_9ZZZZ</name>
<protein>
    <recommendedName>
        <fullName evidence="2">Amidase enhancer</fullName>
    </recommendedName>
</protein>
<gene>
    <name evidence="1" type="ORF">EZS27_032008</name>
</gene>
<comment type="caution">
    <text evidence="1">The sequence shown here is derived from an EMBL/GenBank/DDBJ whole genome shotgun (WGS) entry which is preliminary data.</text>
</comment>
<dbReference type="AlphaFoldDB" id="A0A5J4QA37"/>